<dbReference type="AlphaFoldDB" id="A0A1Y2CVA5"/>
<sequence>MYKLFSPNDSLSFTIRSDPVTSTFPHKHQSSTFNSTQTQIFFSTRTQQTTFLHPPPAPPRSVVHNKTKQQPSLQHALEQEPHHTFSTLSPSRVVITPSQQRQLPHISLNHPRGCAGTTLFHGTAAQGKVLVQRTLPRDRFGSRSLHRNGRLLCVGMRRGLVLRRALCSSSRGGLCGLGLRDPRGCGLVRGIRRGGGFVGRRGICGLRRRVRGGRGCGGSVSLRIGILGWSRGGLRSVCGFRGLSGGGLGLEGGGLLMRRRLLVLKLFGVLLVMGGHCWMEKRQEKVQECTYSWIQKL</sequence>
<organism evidence="1 2">
    <name type="scientific">Rhizoclosmatium globosum</name>
    <dbReference type="NCBI Taxonomy" id="329046"/>
    <lineage>
        <taxon>Eukaryota</taxon>
        <taxon>Fungi</taxon>
        <taxon>Fungi incertae sedis</taxon>
        <taxon>Chytridiomycota</taxon>
        <taxon>Chytridiomycota incertae sedis</taxon>
        <taxon>Chytridiomycetes</taxon>
        <taxon>Chytridiales</taxon>
        <taxon>Chytriomycetaceae</taxon>
        <taxon>Rhizoclosmatium</taxon>
    </lineage>
</organism>
<gene>
    <name evidence="1" type="ORF">BCR33DRAFT_498941</name>
</gene>
<accession>A0A1Y2CVA5</accession>
<protein>
    <submittedName>
        <fullName evidence="1">Uncharacterized protein</fullName>
    </submittedName>
</protein>
<keyword evidence="2" id="KW-1185">Reference proteome</keyword>
<reference evidence="1 2" key="1">
    <citation type="submission" date="2016-07" db="EMBL/GenBank/DDBJ databases">
        <title>Pervasive Adenine N6-methylation of Active Genes in Fungi.</title>
        <authorList>
            <consortium name="DOE Joint Genome Institute"/>
            <person name="Mondo S.J."/>
            <person name="Dannebaum R.O."/>
            <person name="Kuo R.C."/>
            <person name="Labutti K."/>
            <person name="Haridas S."/>
            <person name="Kuo A."/>
            <person name="Salamov A."/>
            <person name="Ahrendt S.R."/>
            <person name="Lipzen A."/>
            <person name="Sullivan W."/>
            <person name="Andreopoulos W.B."/>
            <person name="Clum A."/>
            <person name="Lindquist E."/>
            <person name="Daum C."/>
            <person name="Ramamoorthy G.K."/>
            <person name="Gryganskyi A."/>
            <person name="Culley D."/>
            <person name="Magnuson J.K."/>
            <person name="James T.Y."/>
            <person name="O'Malley M.A."/>
            <person name="Stajich J.E."/>
            <person name="Spatafora J.W."/>
            <person name="Visel A."/>
            <person name="Grigoriev I.V."/>
        </authorList>
    </citation>
    <scope>NUCLEOTIDE SEQUENCE [LARGE SCALE GENOMIC DNA]</scope>
    <source>
        <strain evidence="1 2">JEL800</strain>
    </source>
</reference>
<dbReference type="Proteomes" id="UP000193642">
    <property type="component" value="Unassembled WGS sequence"/>
</dbReference>
<proteinExistence type="predicted"/>
<comment type="caution">
    <text evidence="1">The sequence shown here is derived from an EMBL/GenBank/DDBJ whole genome shotgun (WGS) entry which is preliminary data.</text>
</comment>
<dbReference type="EMBL" id="MCGO01000006">
    <property type="protein sequence ID" value="ORY50952.1"/>
    <property type="molecule type" value="Genomic_DNA"/>
</dbReference>
<evidence type="ECO:0000313" key="2">
    <source>
        <dbReference type="Proteomes" id="UP000193642"/>
    </source>
</evidence>
<name>A0A1Y2CVA5_9FUNG</name>
<evidence type="ECO:0000313" key="1">
    <source>
        <dbReference type="EMBL" id="ORY50952.1"/>
    </source>
</evidence>